<feature type="domain" description="MobA/VirD2-like nuclease" evidence="2">
    <location>
        <begin position="42"/>
        <end position="153"/>
    </location>
</feature>
<proteinExistence type="predicted"/>
<dbReference type="Proteomes" id="UP000019141">
    <property type="component" value="Unassembled WGS sequence"/>
</dbReference>
<feature type="compositionally biased region" description="Basic and acidic residues" evidence="1">
    <location>
        <begin position="163"/>
        <end position="178"/>
    </location>
</feature>
<dbReference type="Pfam" id="PF03432">
    <property type="entry name" value="Relaxase"/>
    <property type="match status" value="1"/>
</dbReference>
<name>W4LGY0_ENTF1</name>
<feature type="compositionally biased region" description="Basic and acidic residues" evidence="1">
    <location>
        <begin position="318"/>
        <end position="327"/>
    </location>
</feature>
<dbReference type="EMBL" id="AZHW01000767">
    <property type="protein sequence ID" value="ETW96596.1"/>
    <property type="molecule type" value="Genomic_DNA"/>
</dbReference>
<keyword evidence="4" id="KW-1185">Reference proteome</keyword>
<feature type="region of interest" description="Disordered" evidence="1">
    <location>
        <begin position="286"/>
        <end position="327"/>
    </location>
</feature>
<feature type="compositionally biased region" description="Basic and acidic residues" evidence="1">
    <location>
        <begin position="294"/>
        <end position="304"/>
    </location>
</feature>
<accession>W4LGY0</accession>
<feature type="region of interest" description="Disordered" evidence="1">
    <location>
        <begin position="159"/>
        <end position="178"/>
    </location>
</feature>
<dbReference type="AlphaFoldDB" id="W4LGY0"/>
<dbReference type="InterPro" id="IPR005094">
    <property type="entry name" value="Endonuclease_MobA/VirD2"/>
</dbReference>
<evidence type="ECO:0000256" key="1">
    <source>
        <dbReference type="SAM" id="MobiDB-lite"/>
    </source>
</evidence>
<sequence length="327" mass="37503">MIVKGGSRSSVAFWSKHLLRTDENEAVTVLETALWKDDAPTSLHRSLEHFQDMAKLTERGKKGLYCAHIDPACGENMTEEDWHKTVDILEEQLGFTGQPRLIVKHTKNGRDHIHVIWQRARQREDKEKWFLISDSGNFKKHELAARAMERELGHSHIKGVFTGRDRDPKTNRPRDPRPVAALNHKEWQRVKRTGVDSKIAKTEIAALWKSHQNGRDFKSAMEGAGYGLVRGDRKDVYMVLDQSGEAYGLRQILRSTGARKKDIEARLKAYPTQSLETVSAVRARMQTRQPHSAQKHDMSPERQMRLTKAARAAQNERTVNERGGYER</sequence>
<organism evidence="3 4">
    <name type="scientific">Entotheonella factor</name>
    <dbReference type="NCBI Taxonomy" id="1429438"/>
    <lineage>
        <taxon>Bacteria</taxon>
        <taxon>Pseudomonadati</taxon>
        <taxon>Nitrospinota/Tectimicrobiota group</taxon>
        <taxon>Candidatus Tectimicrobiota</taxon>
        <taxon>Candidatus Entotheonellia</taxon>
        <taxon>Candidatus Entotheonellales</taxon>
        <taxon>Candidatus Entotheonellaceae</taxon>
        <taxon>Candidatus Entotheonella</taxon>
    </lineage>
</organism>
<protein>
    <recommendedName>
        <fullName evidence="2">MobA/VirD2-like nuclease domain-containing protein</fullName>
    </recommendedName>
</protein>
<gene>
    <name evidence="3" type="ORF">ETSY1_25990</name>
</gene>
<evidence type="ECO:0000313" key="3">
    <source>
        <dbReference type="EMBL" id="ETW96596.1"/>
    </source>
</evidence>
<dbReference type="HOGENOM" id="CLU_039168_1_0_7"/>
<dbReference type="PATRIC" id="fig|1429438.4.peg.4965"/>
<evidence type="ECO:0000313" key="4">
    <source>
        <dbReference type="Proteomes" id="UP000019141"/>
    </source>
</evidence>
<reference evidence="3 4" key="1">
    <citation type="journal article" date="2014" name="Nature">
        <title>An environmental bacterial taxon with a large and distinct metabolic repertoire.</title>
        <authorList>
            <person name="Wilson M.C."/>
            <person name="Mori T."/>
            <person name="Ruckert C."/>
            <person name="Uria A.R."/>
            <person name="Helf M.J."/>
            <person name="Takada K."/>
            <person name="Gernert C."/>
            <person name="Steffens U.A."/>
            <person name="Heycke N."/>
            <person name="Schmitt S."/>
            <person name="Rinke C."/>
            <person name="Helfrich E.J."/>
            <person name="Brachmann A.O."/>
            <person name="Gurgui C."/>
            <person name="Wakimoto T."/>
            <person name="Kracht M."/>
            <person name="Crusemann M."/>
            <person name="Hentschel U."/>
            <person name="Abe I."/>
            <person name="Matsunaga S."/>
            <person name="Kalinowski J."/>
            <person name="Takeyama H."/>
            <person name="Piel J."/>
        </authorList>
    </citation>
    <scope>NUCLEOTIDE SEQUENCE [LARGE SCALE GENOMIC DNA]</scope>
    <source>
        <strain evidence="4">TSY1</strain>
    </source>
</reference>
<evidence type="ECO:0000259" key="2">
    <source>
        <dbReference type="Pfam" id="PF03432"/>
    </source>
</evidence>
<comment type="caution">
    <text evidence="3">The sequence shown here is derived from an EMBL/GenBank/DDBJ whole genome shotgun (WGS) entry which is preliminary data.</text>
</comment>